<dbReference type="Proteomes" id="UP000298061">
    <property type="component" value="Unassembled WGS sequence"/>
</dbReference>
<dbReference type="EMBL" id="SFCI01000957">
    <property type="protein sequence ID" value="TFY77271.1"/>
    <property type="molecule type" value="Genomic_DNA"/>
</dbReference>
<feature type="compositionally biased region" description="Low complexity" evidence="1">
    <location>
        <begin position="72"/>
        <end position="90"/>
    </location>
</feature>
<evidence type="ECO:0000313" key="3">
    <source>
        <dbReference type="EMBL" id="TFY77271.1"/>
    </source>
</evidence>
<feature type="domain" description="Glycosyl transferase family 25" evidence="2">
    <location>
        <begin position="254"/>
        <end position="311"/>
    </location>
</feature>
<organism evidence="3 4">
    <name type="scientific">Hericium alpestre</name>
    <dbReference type="NCBI Taxonomy" id="135208"/>
    <lineage>
        <taxon>Eukaryota</taxon>
        <taxon>Fungi</taxon>
        <taxon>Dikarya</taxon>
        <taxon>Basidiomycota</taxon>
        <taxon>Agaricomycotina</taxon>
        <taxon>Agaricomycetes</taxon>
        <taxon>Russulales</taxon>
        <taxon>Hericiaceae</taxon>
        <taxon>Hericium</taxon>
    </lineage>
</organism>
<dbReference type="AlphaFoldDB" id="A0A4Y9ZTW8"/>
<protein>
    <recommendedName>
        <fullName evidence="2">Glycosyl transferase family 25 domain-containing protein</fullName>
    </recommendedName>
</protein>
<evidence type="ECO:0000313" key="4">
    <source>
        <dbReference type="Proteomes" id="UP000298061"/>
    </source>
</evidence>
<gene>
    <name evidence="3" type="ORF">EWM64_g6742</name>
</gene>
<name>A0A4Y9ZTW8_9AGAM</name>
<proteinExistence type="predicted"/>
<dbReference type="STRING" id="135208.A0A4Y9ZTW8"/>
<comment type="caution">
    <text evidence="3">The sequence shown here is derived from an EMBL/GenBank/DDBJ whole genome shotgun (WGS) entry which is preliminary data.</text>
</comment>
<accession>A0A4Y9ZTW8</accession>
<evidence type="ECO:0000259" key="2">
    <source>
        <dbReference type="Pfam" id="PF01755"/>
    </source>
</evidence>
<reference evidence="3 4" key="1">
    <citation type="submission" date="2019-02" db="EMBL/GenBank/DDBJ databases">
        <title>Genome sequencing of the rare red list fungi Hericium alpestre (H. flagellum).</title>
        <authorList>
            <person name="Buettner E."/>
            <person name="Kellner H."/>
        </authorList>
    </citation>
    <scope>NUCLEOTIDE SEQUENCE [LARGE SCALE GENOMIC DNA]</scope>
    <source>
        <strain evidence="3 4">DSM 108284</strain>
    </source>
</reference>
<dbReference type="InterPro" id="IPR002654">
    <property type="entry name" value="Glyco_trans_25"/>
</dbReference>
<sequence>MLPRIFRVLRSASASSTQSHSRHLVTFLIATLLTICVFVALVLSQPPLALYLAFATPFWLENAARGTISNSSGTLSSSVSPLTPSATAAPHDSPENAENTSSALGIASRVYVISLPERTDRRQQMDYLGAALGLEWSYIDAFNSSNPAITAISRQVRLLRQNVASASRSAASPGVAYDGVHTPVFHWPDDIAVLAREHGPLVPAGADLWTSRPASPNRIDQLEPVSMNERPRPGMHAKQLELACTQDNKFLAHFYARLPPHRILTAAKIACWHSHMQIIREIVNSDDDAPAIVLEDDIDMERDILARLKALWPALPADWDIVYLGMKYFV</sequence>
<dbReference type="Pfam" id="PF01755">
    <property type="entry name" value="Glyco_transf_25"/>
    <property type="match status" value="1"/>
</dbReference>
<evidence type="ECO:0000256" key="1">
    <source>
        <dbReference type="SAM" id="MobiDB-lite"/>
    </source>
</evidence>
<feature type="region of interest" description="Disordered" evidence="1">
    <location>
        <begin position="72"/>
        <end position="100"/>
    </location>
</feature>
<dbReference type="OrthoDB" id="47375at2759"/>
<keyword evidence="4" id="KW-1185">Reference proteome</keyword>